<dbReference type="InterPro" id="IPR023346">
    <property type="entry name" value="Lysozyme-like_dom_sf"/>
</dbReference>
<dbReference type="CDD" id="cd13401">
    <property type="entry name" value="Slt70-like"/>
    <property type="match status" value="1"/>
</dbReference>
<gene>
    <name evidence="4" type="ORF">HUK82_04435</name>
</gene>
<dbReference type="PANTHER" id="PTHR37423:SF2">
    <property type="entry name" value="MEMBRANE-BOUND LYTIC MUREIN TRANSGLYCOSYLASE C"/>
    <property type="match status" value="1"/>
</dbReference>
<dbReference type="InterPro" id="IPR008258">
    <property type="entry name" value="Transglycosylase_SLT_dom_1"/>
</dbReference>
<comment type="caution">
    <text evidence="4">The sequence shown here is derived from an EMBL/GenBank/DDBJ whole genome shotgun (WGS) entry which is preliminary data.</text>
</comment>
<evidence type="ECO:0000313" key="5">
    <source>
        <dbReference type="Proteomes" id="UP000585665"/>
    </source>
</evidence>
<dbReference type="PANTHER" id="PTHR37423">
    <property type="entry name" value="SOLUBLE LYTIC MUREIN TRANSGLYCOSYLASE-RELATED"/>
    <property type="match status" value="1"/>
</dbReference>
<dbReference type="SUPFAM" id="SSF53955">
    <property type="entry name" value="Lysozyme-like"/>
    <property type="match status" value="1"/>
</dbReference>
<evidence type="ECO:0000256" key="2">
    <source>
        <dbReference type="ARBA" id="ARBA00009387"/>
    </source>
</evidence>
<comment type="similarity">
    <text evidence="1">Belongs to the transglycosylase Slt family.</text>
</comment>
<feature type="non-terminal residue" evidence="4">
    <location>
        <position position="1"/>
    </location>
</feature>
<proteinExistence type="inferred from homology"/>
<dbReference type="Proteomes" id="UP000585665">
    <property type="component" value="Unassembled WGS sequence"/>
</dbReference>
<organism evidence="4 5">
    <name type="scientific">Ameyamaea chiangmaiensis</name>
    <dbReference type="NCBI Taxonomy" id="442969"/>
    <lineage>
        <taxon>Bacteria</taxon>
        <taxon>Pseudomonadati</taxon>
        <taxon>Pseudomonadota</taxon>
        <taxon>Alphaproteobacteria</taxon>
        <taxon>Acetobacterales</taxon>
        <taxon>Acetobacteraceae</taxon>
        <taxon>Ameyamaea</taxon>
    </lineage>
</organism>
<protein>
    <submittedName>
        <fullName evidence="4">Lytic transglycosylase domain-containing protein</fullName>
    </submittedName>
</protein>
<dbReference type="AlphaFoldDB" id="A0A850P7C3"/>
<comment type="similarity">
    <text evidence="2">Belongs to the virb1 family.</text>
</comment>
<evidence type="ECO:0000313" key="4">
    <source>
        <dbReference type="EMBL" id="NVN39814.1"/>
    </source>
</evidence>
<accession>A0A850P7C3</accession>
<feature type="domain" description="Transglycosylase SLT" evidence="3">
    <location>
        <begin position="1"/>
        <end position="91"/>
    </location>
</feature>
<dbReference type="Pfam" id="PF01464">
    <property type="entry name" value="SLT"/>
    <property type="match status" value="1"/>
</dbReference>
<dbReference type="EMBL" id="JABXXR010000017">
    <property type="protein sequence ID" value="NVN39814.1"/>
    <property type="molecule type" value="Genomic_DNA"/>
</dbReference>
<dbReference type="RefSeq" id="WP_176612798.1">
    <property type="nucleotide sequence ID" value="NZ_JABXXR010000017.1"/>
</dbReference>
<keyword evidence="5" id="KW-1185">Reference proteome</keyword>
<dbReference type="Gene3D" id="1.10.530.10">
    <property type="match status" value="1"/>
</dbReference>
<sequence>SSFNPNAVSPARAYGLMQLLPAAAGDVARRGHLSARTDAVSLYDPANNIALGSAYLEQLMQRFDQVVPYVLAAYNAGPHRTDQWLGTLGDAAHNPATQDAMIDWIESIPFTETRDYVERVEENFALYQASEQR</sequence>
<reference evidence="4 5" key="1">
    <citation type="submission" date="2020-06" db="EMBL/GenBank/DDBJ databases">
        <title>Description of novel acetic acid bacteria.</title>
        <authorList>
            <person name="Sombolestani A."/>
        </authorList>
    </citation>
    <scope>NUCLEOTIDE SEQUENCE [LARGE SCALE GENOMIC DNA]</scope>
    <source>
        <strain evidence="4 5">LMG 27010</strain>
    </source>
</reference>
<evidence type="ECO:0000259" key="3">
    <source>
        <dbReference type="Pfam" id="PF01464"/>
    </source>
</evidence>
<evidence type="ECO:0000256" key="1">
    <source>
        <dbReference type="ARBA" id="ARBA00007734"/>
    </source>
</evidence>
<name>A0A850P7C3_9PROT</name>